<name>L8HKA7_ACACF</name>
<organism evidence="1 2">
    <name type="scientific">Acanthamoeba castellanii (strain ATCC 30010 / Neff)</name>
    <dbReference type="NCBI Taxonomy" id="1257118"/>
    <lineage>
        <taxon>Eukaryota</taxon>
        <taxon>Amoebozoa</taxon>
        <taxon>Discosea</taxon>
        <taxon>Longamoebia</taxon>
        <taxon>Centramoebida</taxon>
        <taxon>Acanthamoebidae</taxon>
        <taxon>Acanthamoeba</taxon>
    </lineage>
</organism>
<dbReference type="GO" id="GO:0045275">
    <property type="term" value="C:respiratory chain complex III"/>
    <property type="evidence" value="ECO:0007669"/>
    <property type="project" value="InterPro"/>
</dbReference>
<keyword evidence="2" id="KW-1185">Reference proteome</keyword>
<dbReference type="KEGG" id="acan:ACA1_074170"/>
<dbReference type="VEuPathDB" id="AmoebaDB:ACA1_074170"/>
<dbReference type="GO" id="GO:0006122">
    <property type="term" value="P:mitochondrial electron transport, ubiquinol to cytochrome c"/>
    <property type="evidence" value="ECO:0007669"/>
    <property type="project" value="InterPro"/>
</dbReference>
<evidence type="ECO:0000313" key="1">
    <source>
        <dbReference type="EMBL" id="ELR25630.1"/>
    </source>
</evidence>
<accession>L8HKA7</accession>
<proteinExistence type="predicted"/>
<sequence length="67" mass="7494">MNALKSSGASNWVYQNLFKRNSSYFALILVGAVVVESGRTWNDFKRTQLPKIQAKKAAAAEEEESDE</sequence>
<dbReference type="EMBL" id="KB007798">
    <property type="protein sequence ID" value="ELR25630.1"/>
    <property type="molecule type" value="Genomic_DNA"/>
</dbReference>
<dbReference type="GO" id="GO:0005739">
    <property type="term" value="C:mitochondrion"/>
    <property type="evidence" value="ECO:0007669"/>
    <property type="project" value="GOC"/>
</dbReference>
<dbReference type="InterPro" id="IPR036656">
    <property type="entry name" value="QCR9_sf"/>
</dbReference>
<reference evidence="1 2" key="1">
    <citation type="journal article" date="2013" name="Genome Biol.">
        <title>Genome of Acanthamoeba castellanii highlights extensive lateral gene transfer and early evolution of tyrosine kinase signaling.</title>
        <authorList>
            <person name="Clarke M."/>
            <person name="Lohan A.J."/>
            <person name="Liu B."/>
            <person name="Lagkouvardos I."/>
            <person name="Roy S."/>
            <person name="Zafar N."/>
            <person name="Bertelli C."/>
            <person name="Schilde C."/>
            <person name="Kianianmomeni A."/>
            <person name="Burglin T.R."/>
            <person name="Frech C."/>
            <person name="Turcotte B."/>
            <person name="Kopec K.O."/>
            <person name="Synnott J.M."/>
            <person name="Choo C."/>
            <person name="Paponov I."/>
            <person name="Finkler A."/>
            <person name="Soon Heng Tan C."/>
            <person name="Hutchins A.P."/>
            <person name="Weinmeier T."/>
            <person name="Rattei T."/>
            <person name="Chu J.S."/>
            <person name="Gimenez G."/>
            <person name="Irimia M."/>
            <person name="Rigden D.J."/>
            <person name="Fitzpatrick D.A."/>
            <person name="Lorenzo-Morales J."/>
            <person name="Bateman A."/>
            <person name="Chiu C.H."/>
            <person name="Tang P."/>
            <person name="Hegemann P."/>
            <person name="Fromm H."/>
            <person name="Raoult D."/>
            <person name="Greub G."/>
            <person name="Miranda-Saavedra D."/>
            <person name="Chen N."/>
            <person name="Nash P."/>
            <person name="Ginger M.L."/>
            <person name="Horn M."/>
            <person name="Schaap P."/>
            <person name="Caler L."/>
            <person name="Loftus B."/>
        </authorList>
    </citation>
    <scope>NUCLEOTIDE SEQUENCE [LARGE SCALE GENOMIC DNA]</scope>
    <source>
        <strain evidence="1 2">Neff</strain>
    </source>
</reference>
<dbReference type="AlphaFoldDB" id="L8HKA7"/>
<evidence type="ECO:0000313" key="2">
    <source>
        <dbReference type="Proteomes" id="UP000011083"/>
    </source>
</evidence>
<gene>
    <name evidence="1" type="ORF">ACA1_074170</name>
</gene>
<dbReference type="RefSeq" id="XP_004358063.1">
    <property type="nucleotide sequence ID" value="XM_004358006.1"/>
</dbReference>
<dbReference type="Gene3D" id="1.20.5.260">
    <property type="entry name" value="Cytochrome b-c1 complex subunit 9"/>
    <property type="match status" value="1"/>
</dbReference>
<dbReference type="GeneID" id="14926695"/>
<dbReference type="SUPFAM" id="SSF81514">
    <property type="entry name" value="Subunit X (non-heme 7 kDa protein) of cytochrome bc1 complex (Ubiquinol-cytochrome c reductase)"/>
    <property type="match status" value="1"/>
</dbReference>
<protein>
    <submittedName>
        <fullName evidence="1">Uncharacterized protein</fullName>
    </submittedName>
</protein>
<dbReference type="Proteomes" id="UP000011083">
    <property type="component" value="Unassembled WGS sequence"/>
</dbReference>